<reference evidence="2" key="1">
    <citation type="submission" date="2023-03" db="EMBL/GenBank/DDBJ databases">
        <title>Chromosome-scale reference genome and RAD-based genetic map of yellow starthistle (Centaurea solstitialis) reveal putative structural variation and QTLs associated with invader traits.</title>
        <authorList>
            <person name="Reatini B."/>
            <person name="Cang F.A."/>
            <person name="Jiang Q."/>
            <person name="Mckibben M.T.W."/>
            <person name="Barker M.S."/>
            <person name="Rieseberg L.H."/>
            <person name="Dlugosch K.M."/>
        </authorList>
    </citation>
    <scope>NUCLEOTIDE SEQUENCE</scope>
    <source>
        <strain evidence="2">CAN-66</strain>
        <tissue evidence="2">Leaf</tissue>
    </source>
</reference>
<dbReference type="AlphaFoldDB" id="A0AA38VQU3"/>
<sequence length="104" mass="11189">MQPSLKILRNFSTNVSPPPEADTSNSTSVLSSTQAPITTEPIPPPGPKIIPQTQIIGEPYDVVKTRATVTTAFLCFLSKLNPKGGRALQTHLGLKKAMQDEFSV</sequence>
<feature type="region of interest" description="Disordered" evidence="1">
    <location>
        <begin position="9"/>
        <end position="47"/>
    </location>
</feature>
<dbReference type="Proteomes" id="UP001172457">
    <property type="component" value="Unassembled WGS sequence"/>
</dbReference>
<keyword evidence="3" id="KW-1185">Reference proteome</keyword>
<name>A0AA38VQU3_9ASTR</name>
<evidence type="ECO:0000313" key="2">
    <source>
        <dbReference type="EMBL" id="KAJ9535387.1"/>
    </source>
</evidence>
<evidence type="ECO:0000256" key="1">
    <source>
        <dbReference type="SAM" id="MobiDB-lite"/>
    </source>
</evidence>
<organism evidence="2 3">
    <name type="scientific">Centaurea solstitialis</name>
    <name type="common">yellow star-thistle</name>
    <dbReference type="NCBI Taxonomy" id="347529"/>
    <lineage>
        <taxon>Eukaryota</taxon>
        <taxon>Viridiplantae</taxon>
        <taxon>Streptophyta</taxon>
        <taxon>Embryophyta</taxon>
        <taxon>Tracheophyta</taxon>
        <taxon>Spermatophyta</taxon>
        <taxon>Magnoliopsida</taxon>
        <taxon>eudicotyledons</taxon>
        <taxon>Gunneridae</taxon>
        <taxon>Pentapetalae</taxon>
        <taxon>asterids</taxon>
        <taxon>campanulids</taxon>
        <taxon>Asterales</taxon>
        <taxon>Asteraceae</taxon>
        <taxon>Carduoideae</taxon>
        <taxon>Cardueae</taxon>
        <taxon>Centaureinae</taxon>
        <taxon>Centaurea</taxon>
    </lineage>
</organism>
<feature type="compositionally biased region" description="Polar residues" evidence="1">
    <location>
        <begin position="22"/>
        <end position="32"/>
    </location>
</feature>
<protein>
    <submittedName>
        <fullName evidence="2">Uncharacterized protein</fullName>
    </submittedName>
</protein>
<proteinExistence type="predicted"/>
<evidence type="ECO:0000313" key="3">
    <source>
        <dbReference type="Proteomes" id="UP001172457"/>
    </source>
</evidence>
<gene>
    <name evidence="2" type="ORF">OSB04_un001499</name>
</gene>
<comment type="caution">
    <text evidence="2">The sequence shown here is derived from an EMBL/GenBank/DDBJ whole genome shotgun (WGS) entry which is preliminary data.</text>
</comment>
<accession>A0AA38VQU3</accession>
<dbReference type="EMBL" id="JARYMX010000280">
    <property type="protein sequence ID" value="KAJ9535387.1"/>
    <property type="molecule type" value="Genomic_DNA"/>
</dbReference>